<evidence type="ECO:0000313" key="2">
    <source>
        <dbReference type="Proteomes" id="UP000184383"/>
    </source>
</evidence>
<protein>
    <submittedName>
        <fullName evidence="1">Uncharacterized protein</fullName>
    </submittedName>
</protein>
<keyword evidence="2" id="KW-1185">Reference proteome</keyword>
<sequence length="169" mass="19161">MAERPSSSASVWSVSTTNTEISLHERCQISANELDADCRETTLQIIGLLSVMPGMPRAALESTDPLDFLWDMVDAMREISACEECYTDEIYRVSARTLHQMIVAFLYSVYENQHEDFEMLTLWVKYLLDNASVLLKYYAEEDEVSAIKDMETVATEKIKVILDAAAQSE</sequence>
<dbReference type="AlphaFoldDB" id="A0A1L9R7N0"/>
<dbReference type="EMBL" id="KV878216">
    <property type="protein sequence ID" value="OJJ30935.1"/>
    <property type="molecule type" value="Genomic_DNA"/>
</dbReference>
<reference evidence="2" key="1">
    <citation type="journal article" date="2017" name="Genome Biol.">
        <title>Comparative genomics reveals high biological diversity and specific adaptations in the industrially and medically important fungal genus Aspergillus.</title>
        <authorList>
            <person name="de Vries R.P."/>
            <person name="Riley R."/>
            <person name="Wiebenga A."/>
            <person name="Aguilar-Osorio G."/>
            <person name="Amillis S."/>
            <person name="Uchima C.A."/>
            <person name="Anderluh G."/>
            <person name="Asadollahi M."/>
            <person name="Askin M."/>
            <person name="Barry K."/>
            <person name="Battaglia E."/>
            <person name="Bayram O."/>
            <person name="Benocci T."/>
            <person name="Braus-Stromeyer S.A."/>
            <person name="Caldana C."/>
            <person name="Canovas D."/>
            <person name="Cerqueira G.C."/>
            <person name="Chen F."/>
            <person name="Chen W."/>
            <person name="Choi C."/>
            <person name="Clum A."/>
            <person name="Dos Santos R.A."/>
            <person name="Damasio A.R."/>
            <person name="Diallinas G."/>
            <person name="Emri T."/>
            <person name="Fekete E."/>
            <person name="Flipphi M."/>
            <person name="Freyberg S."/>
            <person name="Gallo A."/>
            <person name="Gournas C."/>
            <person name="Habgood R."/>
            <person name="Hainaut M."/>
            <person name="Harispe M.L."/>
            <person name="Henrissat B."/>
            <person name="Hilden K.S."/>
            <person name="Hope R."/>
            <person name="Hossain A."/>
            <person name="Karabika E."/>
            <person name="Karaffa L."/>
            <person name="Karanyi Z."/>
            <person name="Krasevec N."/>
            <person name="Kuo A."/>
            <person name="Kusch H."/>
            <person name="LaButti K."/>
            <person name="Lagendijk E.L."/>
            <person name="Lapidus A."/>
            <person name="Levasseur A."/>
            <person name="Lindquist E."/>
            <person name="Lipzen A."/>
            <person name="Logrieco A.F."/>
            <person name="MacCabe A."/>
            <person name="Maekelae M.R."/>
            <person name="Malavazi I."/>
            <person name="Melin P."/>
            <person name="Meyer V."/>
            <person name="Mielnichuk N."/>
            <person name="Miskei M."/>
            <person name="Molnar A.P."/>
            <person name="Mule G."/>
            <person name="Ngan C.Y."/>
            <person name="Orejas M."/>
            <person name="Orosz E."/>
            <person name="Ouedraogo J.P."/>
            <person name="Overkamp K.M."/>
            <person name="Park H.-S."/>
            <person name="Perrone G."/>
            <person name="Piumi F."/>
            <person name="Punt P.J."/>
            <person name="Ram A.F."/>
            <person name="Ramon A."/>
            <person name="Rauscher S."/>
            <person name="Record E."/>
            <person name="Riano-Pachon D.M."/>
            <person name="Robert V."/>
            <person name="Roehrig J."/>
            <person name="Ruller R."/>
            <person name="Salamov A."/>
            <person name="Salih N.S."/>
            <person name="Samson R.A."/>
            <person name="Sandor E."/>
            <person name="Sanguinetti M."/>
            <person name="Schuetze T."/>
            <person name="Sepcic K."/>
            <person name="Shelest E."/>
            <person name="Sherlock G."/>
            <person name="Sophianopoulou V."/>
            <person name="Squina F.M."/>
            <person name="Sun H."/>
            <person name="Susca A."/>
            <person name="Todd R.B."/>
            <person name="Tsang A."/>
            <person name="Unkles S.E."/>
            <person name="van de Wiele N."/>
            <person name="van Rossen-Uffink D."/>
            <person name="Oliveira J.V."/>
            <person name="Vesth T.C."/>
            <person name="Visser J."/>
            <person name="Yu J.-H."/>
            <person name="Zhou M."/>
            <person name="Andersen M.R."/>
            <person name="Archer D.B."/>
            <person name="Baker S.E."/>
            <person name="Benoit I."/>
            <person name="Brakhage A.A."/>
            <person name="Braus G.H."/>
            <person name="Fischer R."/>
            <person name="Frisvad J.C."/>
            <person name="Goldman G.H."/>
            <person name="Houbraken J."/>
            <person name="Oakley B."/>
            <person name="Pocsi I."/>
            <person name="Scazzocchio C."/>
            <person name="Seiboth B."/>
            <person name="vanKuyk P.A."/>
            <person name="Wortman J."/>
            <person name="Dyer P.S."/>
            <person name="Grigoriev I.V."/>
        </authorList>
    </citation>
    <scope>NUCLEOTIDE SEQUENCE [LARGE SCALE GENOMIC DNA]</scope>
    <source>
        <strain evidence="2">DTO 134E9</strain>
    </source>
</reference>
<dbReference type="RefSeq" id="XP_040684612.1">
    <property type="nucleotide sequence ID" value="XM_040831449.1"/>
</dbReference>
<dbReference type="VEuPathDB" id="FungiDB:ASPWEDRAFT_176041"/>
<evidence type="ECO:0000313" key="1">
    <source>
        <dbReference type="EMBL" id="OJJ30935.1"/>
    </source>
</evidence>
<name>A0A1L9R7N0_ASPWE</name>
<proteinExistence type="predicted"/>
<gene>
    <name evidence="1" type="ORF">ASPWEDRAFT_176041</name>
</gene>
<dbReference type="GeneID" id="63747297"/>
<organism evidence="1 2">
    <name type="scientific">Aspergillus wentii DTO 134E9</name>
    <dbReference type="NCBI Taxonomy" id="1073089"/>
    <lineage>
        <taxon>Eukaryota</taxon>
        <taxon>Fungi</taxon>
        <taxon>Dikarya</taxon>
        <taxon>Ascomycota</taxon>
        <taxon>Pezizomycotina</taxon>
        <taxon>Eurotiomycetes</taxon>
        <taxon>Eurotiomycetidae</taxon>
        <taxon>Eurotiales</taxon>
        <taxon>Aspergillaceae</taxon>
        <taxon>Aspergillus</taxon>
        <taxon>Aspergillus subgen. Cremei</taxon>
    </lineage>
</organism>
<dbReference type="Proteomes" id="UP000184383">
    <property type="component" value="Unassembled WGS sequence"/>
</dbReference>
<accession>A0A1L9R7N0</accession>